<dbReference type="InterPro" id="IPR017946">
    <property type="entry name" value="PLC-like_Pdiesterase_TIM-brl"/>
</dbReference>
<organism evidence="1 2">
    <name type="scientific">Lasiosphaeria ovina</name>
    <dbReference type="NCBI Taxonomy" id="92902"/>
    <lineage>
        <taxon>Eukaryota</taxon>
        <taxon>Fungi</taxon>
        <taxon>Dikarya</taxon>
        <taxon>Ascomycota</taxon>
        <taxon>Pezizomycotina</taxon>
        <taxon>Sordariomycetes</taxon>
        <taxon>Sordariomycetidae</taxon>
        <taxon>Sordariales</taxon>
        <taxon>Lasiosphaeriaceae</taxon>
        <taxon>Lasiosphaeria</taxon>
    </lineage>
</organism>
<dbReference type="PANTHER" id="PTHR13593">
    <property type="match status" value="1"/>
</dbReference>
<evidence type="ECO:0000313" key="2">
    <source>
        <dbReference type="Proteomes" id="UP001287356"/>
    </source>
</evidence>
<reference evidence="1" key="2">
    <citation type="submission" date="2023-06" db="EMBL/GenBank/DDBJ databases">
        <authorList>
            <consortium name="Lawrence Berkeley National Laboratory"/>
            <person name="Haridas S."/>
            <person name="Hensen N."/>
            <person name="Bonometti L."/>
            <person name="Westerberg I."/>
            <person name="Brannstrom I.O."/>
            <person name="Guillou S."/>
            <person name="Cros-Aarteil S."/>
            <person name="Calhoun S."/>
            <person name="Kuo A."/>
            <person name="Mondo S."/>
            <person name="Pangilinan J."/>
            <person name="Riley R."/>
            <person name="Labutti K."/>
            <person name="Andreopoulos B."/>
            <person name="Lipzen A."/>
            <person name="Chen C."/>
            <person name="Yanf M."/>
            <person name="Daum C."/>
            <person name="Ng V."/>
            <person name="Clum A."/>
            <person name="Steindorff A."/>
            <person name="Ohm R."/>
            <person name="Martin F."/>
            <person name="Silar P."/>
            <person name="Natvig D."/>
            <person name="Lalanne C."/>
            <person name="Gautier V."/>
            <person name="Ament-Velasquez S.L."/>
            <person name="Kruys A."/>
            <person name="Hutchinson M.I."/>
            <person name="Powell A.J."/>
            <person name="Barry K."/>
            <person name="Miller A.N."/>
            <person name="Grigoriev I.V."/>
            <person name="Debuchy R."/>
            <person name="Gladieux P."/>
            <person name="Thoren M.H."/>
            <person name="Johannesson H."/>
        </authorList>
    </citation>
    <scope>NUCLEOTIDE SEQUENCE</scope>
    <source>
        <strain evidence="1">CBS 958.72</strain>
    </source>
</reference>
<dbReference type="Proteomes" id="UP001287356">
    <property type="component" value="Unassembled WGS sequence"/>
</dbReference>
<keyword evidence="2" id="KW-1185">Reference proteome</keyword>
<dbReference type="PANTHER" id="PTHR13593:SF113">
    <property type="entry name" value="SI:DKEY-266F7.9"/>
    <property type="match status" value="1"/>
</dbReference>
<dbReference type="SUPFAM" id="SSF51695">
    <property type="entry name" value="PLC-like phosphodiesterases"/>
    <property type="match status" value="1"/>
</dbReference>
<dbReference type="GO" id="GO:0006629">
    <property type="term" value="P:lipid metabolic process"/>
    <property type="evidence" value="ECO:0007669"/>
    <property type="project" value="InterPro"/>
</dbReference>
<comment type="caution">
    <text evidence="1">The sequence shown here is derived from an EMBL/GenBank/DDBJ whole genome shotgun (WGS) entry which is preliminary data.</text>
</comment>
<dbReference type="Gene3D" id="3.20.20.190">
    <property type="entry name" value="Phosphatidylinositol (PI) phosphodiesterase"/>
    <property type="match status" value="1"/>
</dbReference>
<proteinExistence type="predicted"/>
<reference evidence="1" key="1">
    <citation type="journal article" date="2023" name="Mol. Phylogenet. Evol.">
        <title>Genome-scale phylogeny and comparative genomics of the fungal order Sordariales.</title>
        <authorList>
            <person name="Hensen N."/>
            <person name="Bonometti L."/>
            <person name="Westerberg I."/>
            <person name="Brannstrom I.O."/>
            <person name="Guillou S."/>
            <person name="Cros-Aarteil S."/>
            <person name="Calhoun S."/>
            <person name="Haridas S."/>
            <person name="Kuo A."/>
            <person name="Mondo S."/>
            <person name="Pangilinan J."/>
            <person name="Riley R."/>
            <person name="LaButti K."/>
            <person name="Andreopoulos B."/>
            <person name="Lipzen A."/>
            <person name="Chen C."/>
            <person name="Yan M."/>
            <person name="Daum C."/>
            <person name="Ng V."/>
            <person name="Clum A."/>
            <person name="Steindorff A."/>
            <person name="Ohm R.A."/>
            <person name="Martin F."/>
            <person name="Silar P."/>
            <person name="Natvig D.O."/>
            <person name="Lalanne C."/>
            <person name="Gautier V."/>
            <person name="Ament-Velasquez S.L."/>
            <person name="Kruys A."/>
            <person name="Hutchinson M.I."/>
            <person name="Powell A.J."/>
            <person name="Barry K."/>
            <person name="Miller A.N."/>
            <person name="Grigoriev I.V."/>
            <person name="Debuchy R."/>
            <person name="Gladieux P."/>
            <person name="Hiltunen Thoren M."/>
            <person name="Johannesson H."/>
        </authorList>
    </citation>
    <scope>NUCLEOTIDE SEQUENCE</scope>
    <source>
        <strain evidence="1">CBS 958.72</strain>
    </source>
</reference>
<name>A0AAE0N701_9PEZI</name>
<accession>A0AAE0N701</accession>
<dbReference type="EMBL" id="JAULSN010000005">
    <property type="protein sequence ID" value="KAK3371789.1"/>
    <property type="molecule type" value="Genomic_DNA"/>
</dbReference>
<sequence>MAHPIDLTDADMSITNDWPQAITVIVGNNDNMDDTFPSPANIASGSIATGYVSASSFPGQSSFAVTFSASDKMTVDIGTGFYNTGTKPESFPDGKAGAILAPGTPFSTGVDFNFQFFDGPGILPALINSAIQANLPALIAFIDAHGITVKISDTNVFKITQLQIDPSAVVCTYAAAKGTIVGSETITNETGDINLSVSDCFIYLQAQVDTTLQTDPKVTALQCSFGDFGLSGTIITVLEALSPLFAELIKLGLTPYRAAGAINTDFNVTIISAINSAISAAFHSVKSSDGLLKGLVNSLGPDKSIIRPATLSRSPKSIDLANWMSAPQIQALPLGQLKLPGTHDSATYGLTDVLSQISYDDIALLWALSNQSAPANGNPPIPPKPSPEDPIYLGPELYNFVMGTAVNSVSRTQDMNILQQLQSGIRYFDFRVYFDSRDNTFYTQHALRGPAFSDILSQIQTFLTANPSSGELIFAYISHTNLKSYPEQVPALAKLVNSYIAPGNIYFQPTPVGGSSFDFQSLAGTTVRAITAGAPKVMFLNGDCAQFAFADTITNTVGYASLESDNERYTVSEMASQEGEALQANTLPLWQVSWALGADTATIVQNILVLLTGESQWCLQDIAAGANASLAGFLGQYGGASGKFNLVTVDWLELGGATSVPELIVGMNSK</sequence>
<gene>
    <name evidence="1" type="ORF">B0T24DRAFT_706850</name>
</gene>
<evidence type="ECO:0000313" key="1">
    <source>
        <dbReference type="EMBL" id="KAK3371789.1"/>
    </source>
</evidence>
<dbReference type="InterPro" id="IPR051057">
    <property type="entry name" value="PI-PLC_domain"/>
</dbReference>
<dbReference type="AlphaFoldDB" id="A0AAE0N701"/>
<protein>
    <submittedName>
        <fullName evidence="1">PLC-like phosphodiesterase</fullName>
    </submittedName>
</protein>
<dbReference type="GO" id="GO:0008081">
    <property type="term" value="F:phosphoric diester hydrolase activity"/>
    <property type="evidence" value="ECO:0007669"/>
    <property type="project" value="InterPro"/>
</dbReference>